<reference evidence="2 3" key="1">
    <citation type="submission" date="2016-10" db="EMBL/GenBank/DDBJ databases">
        <authorList>
            <person name="de Groot N.N."/>
        </authorList>
    </citation>
    <scope>NUCLEOTIDE SEQUENCE [LARGE SCALE GENOMIC DNA]</scope>
    <source>
        <strain evidence="2 3">DSM 19012</strain>
    </source>
</reference>
<dbReference type="GO" id="GO:0042834">
    <property type="term" value="F:peptidoglycan binding"/>
    <property type="evidence" value="ECO:0007669"/>
    <property type="project" value="InterPro"/>
</dbReference>
<sequence>MVKLIQYFSVALFLLVQPYVVRAKADKLANLRSSKKIVAVSDISEPYFAIQILALEKPPQNPSFFKNIEKAYEYRCSDGYVRYTVGQFNTKEEALQNISRIKALGYVECFVVDIRHFRLKNSETASTFVPDGQTLYTIQLAAYRYPVYTSEFKEFDEVMEFYMDDRIYRYTVGAYKGDEALQQLKKVKDMGYQHAYLVPLEKYKPYRIE</sequence>
<dbReference type="STRING" id="385682.SAMN05444380_11247"/>
<keyword evidence="3" id="KW-1185">Reference proteome</keyword>
<evidence type="ECO:0000259" key="1">
    <source>
        <dbReference type="Pfam" id="PF05036"/>
    </source>
</evidence>
<dbReference type="OrthoDB" id="1118707at2"/>
<dbReference type="Pfam" id="PF05036">
    <property type="entry name" value="SPOR"/>
    <property type="match status" value="1"/>
</dbReference>
<evidence type="ECO:0000313" key="3">
    <source>
        <dbReference type="Proteomes" id="UP000181976"/>
    </source>
</evidence>
<dbReference type="InterPro" id="IPR007730">
    <property type="entry name" value="SPOR-like_dom"/>
</dbReference>
<accession>A0A1I2AZ16</accession>
<dbReference type="EMBL" id="FONA01000012">
    <property type="protein sequence ID" value="SFE49184.1"/>
    <property type="molecule type" value="Genomic_DNA"/>
</dbReference>
<organism evidence="2 3">
    <name type="scientific">Thermophagus xiamenensis</name>
    <dbReference type="NCBI Taxonomy" id="385682"/>
    <lineage>
        <taxon>Bacteria</taxon>
        <taxon>Pseudomonadati</taxon>
        <taxon>Bacteroidota</taxon>
        <taxon>Bacteroidia</taxon>
        <taxon>Marinilabiliales</taxon>
        <taxon>Marinilabiliaceae</taxon>
        <taxon>Thermophagus</taxon>
    </lineage>
</organism>
<proteinExistence type="predicted"/>
<dbReference type="InParanoid" id="A0A1I2AZ16"/>
<protein>
    <submittedName>
        <fullName evidence="2">Sporulation related domain-containing protein</fullName>
    </submittedName>
</protein>
<feature type="domain" description="SPOR" evidence="1">
    <location>
        <begin position="77"/>
        <end position="112"/>
    </location>
</feature>
<name>A0A1I2AZ16_9BACT</name>
<dbReference type="RefSeq" id="WP_010527398.1">
    <property type="nucleotide sequence ID" value="NZ_AFSL01000043.1"/>
</dbReference>
<dbReference type="AlphaFoldDB" id="A0A1I2AZ16"/>
<dbReference type="eggNOG" id="ENOG5033WNE">
    <property type="taxonomic scope" value="Bacteria"/>
</dbReference>
<evidence type="ECO:0000313" key="2">
    <source>
        <dbReference type="EMBL" id="SFE49184.1"/>
    </source>
</evidence>
<gene>
    <name evidence="2" type="ORF">SAMN05444380_11247</name>
</gene>
<dbReference type="Proteomes" id="UP000181976">
    <property type="component" value="Unassembled WGS sequence"/>
</dbReference>